<keyword evidence="4" id="KW-1185">Reference proteome</keyword>
<dbReference type="Proteomes" id="UP000076407">
    <property type="component" value="Unassembled WGS sequence"/>
</dbReference>
<feature type="domain" description="Peptidase S1" evidence="2">
    <location>
        <begin position="22"/>
        <end position="314"/>
    </location>
</feature>
<evidence type="ECO:0000259" key="2">
    <source>
        <dbReference type="PROSITE" id="PS50240"/>
    </source>
</evidence>
<name>A0A182XH26_ANOQN</name>
<dbReference type="PROSITE" id="PS50240">
    <property type="entry name" value="TRYPSIN_DOM"/>
    <property type="match status" value="1"/>
</dbReference>
<dbReference type="GO" id="GO:0006508">
    <property type="term" value="P:proteolysis"/>
    <property type="evidence" value="ECO:0007669"/>
    <property type="project" value="InterPro"/>
</dbReference>
<dbReference type="SMART" id="SM00020">
    <property type="entry name" value="Tryp_SPc"/>
    <property type="match status" value="1"/>
</dbReference>
<proteinExistence type="inferred from homology"/>
<protein>
    <recommendedName>
        <fullName evidence="2">Peptidase S1 domain-containing protein</fullName>
    </recommendedName>
</protein>
<sequence length="315" mass="35078">MATCGFQFASRAESDKPALLGYPWMELRPQSMQPLCQAPLISARFLVTAGTCVTLDGNGLALIFVELEEHNRFTKKDCELIKGETISSPPVQKLAVEKYILHPDYDVSNQTTTTSARLGEYDKNSMTDCVDIDGQRICSPPVQSLSIESLIVHSGFNKPRYANDIALIRLRVRADLSRSNVKPICLPVTNELRSQKPSQYILTAWSSGSGGNVLERSISQLTESVECQKLYTEQSVTLEKTSRQICIKQQQESGTRCKFPASAAPLQLLQPVNGQQRYVLYGLLSYGPKSCSVLYPDVYTNVASYIDWILDNIHE</sequence>
<evidence type="ECO:0000313" key="3">
    <source>
        <dbReference type="EnsemblMetazoa" id="AQUA009144-PA"/>
    </source>
</evidence>
<dbReference type="Pfam" id="PF00089">
    <property type="entry name" value="Trypsin"/>
    <property type="match status" value="1"/>
</dbReference>
<dbReference type="VEuPathDB" id="VectorBase:AQUA009144"/>
<accession>A0A182XH26</accession>
<evidence type="ECO:0000313" key="4">
    <source>
        <dbReference type="Proteomes" id="UP000076407"/>
    </source>
</evidence>
<dbReference type="GO" id="GO:0004252">
    <property type="term" value="F:serine-type endopeptidase activity"/>
    <property type="evidence" value="ECO:0007669"/>
    <property type="project" value="InterPro"/>
</dbReference>
<dbReference type="InterPro" id="IPR043504">
    <property type="entry name" value="Peptidase_S1_PA_chymotrypsin"/>
</dbReference>
<evidence type="ECO:0000256" key="1">
    <source>
        <dbReference type="ARBA" id="ARBA00024195"/>
    </source>
</evidence>
<dbReference type="SUPFAM" id="SSF50494">
    <property type="entry name" value="Trypsin-like serine proteases"/>
    <property type="match status" value="2"/>
</dbReference>
<comment type="similarity">
    <text evidence="1">Belongs to the peptidase S1 family. CLIP subfamily.</text>
</comment>
<dbReference type="STRING" id="34691.A0A182XH26"/>
<dbReference type="InterPro" id="IPR001254">
    <property type="entry name" value="Trypsin_dom"/>
</dbReference>
<dbReference type="PANTHER" id="PTHR24258:SF144">
    <property type="entry name" value="GH14088P"/>
    <property type="match status" value="1"/>
</dbReference>
<dbReference type="AlphaFoldDB" id="A0A182XH26"/>
<dbReference type="Gene3D" id="2.40.10.10">
    <property type="entry name" value="Trypsin-like serine proteases"/>
    <property type="match status" value="3"/>
</dbReference>
<reference evidence="3" key="1">
    <citation type="submission" date="2020-05" db="UniProtKB">
        <authorList>
            <consortium name="EnsemblMetazoa"/>
        </authorList>
    </citation>
    <scope>IDENTIFICATION</scope>
    <source>
        <strain evidence="3">SANGQUA</strain>
    </source>
</reference>
<dbReference type="PANTHER" id="PTHR24258">
    <property type="entry name" value="SERINE PROTEASE-RELATED"/>
    <property type="match status" value="1"/>
</dbReference>
<organism evidence="3 4">
    <name type="scientific">Anopheles quadriannulatus</name>
    <name type="common">Mosquito</name>
    <dbReference type="NCBI Taxonomy" id="34691"/>
    <lineage>
        <taxon>Eukaryota</taxon>
        <taxon>Metazoa</taxon>
        <taxon>Ecdysozoa</taxon>
        <taxon>Arthropoda</taxon>
        <taxon>Hexapoda</taxon>
        <taxon>Insecta</taxon>
        <taxon>Pterygota</taxon>
        <taxon>Neoptera</taxon>
        <taxon>Endopterygota</taxon>
        <taxon>Diptera</taxon>
        <taxon>Nematocera</taxon>
        <taxon>Culicoidea</taxon>
        <taxon>Culicidae</taxon>
        <taxon>Anophelinae</taxon>
        <taxon>Anopheles</taxon>
    </lineage>
</organism>
<dbReference type="EnsemblMetazoa" id="AQUA009144-RA">
    <property type="protein sequence ID" value="AQUA009144-PA"/>
    <property type="gene ID" value="AQUA009144"/>
</dbReference>
<dbReference type="InterPro" id="IPR009003">
    <property type="entry name" value="Peptidase_S1_PA"/>
</dbReference>